<dbReference type="CDD" id="cd11537">
    <property type="entry name" value="NTP-PPase_RS21-C6_like"/>
    <property type="match status" value="1"/>
</dbReference>
<dbReference type="Proteomes" id="UP000190973">
    <property type="component" value="Unassembled WGS sequence"/>
</dbReference>
<name>A0A1S8SKL9_CLOBE</name>
<comment type="caution">
    <text evidence="1">The sequence shown here is derived from an EMBL/GenBank/DDBJ whole genome shotgun (WGS) entry which is preliminary data.</text>
</comment>
<dbReference type="Pfam" id="PF12643">
    <property type="entry name" value="MazG-like"/>
    <property type="match status" value="1"/>
</dbReference>
<dbReference type="AlphaFoldDB" id="A0A1S8SKL9"/>
<dbReference type="InterPro" id="IPR052555">
    <property type="entry name" value="dCTP_Pyrophosphatase"/>
</dbReference>
<dbReference type="GO" id="GO:0009143">
    <property type="term" value="P:nucleoside triphosphate catabolic process"/>
    <property type="evidence" value="ECO:0007669"/>
    <property type="project" value="InterPro"/>
</dbReference>
<sequence>MKFILCNICYNKHKNWKSIERVNNMKETINRIRKFRNDRDWSQFHTPANLSKAISIEAGELLEEFLWDEENYNKEHVLEELADVMVYCIHMADSLGVDLEKIINSKMDKNEEKYPVEKAKGNSKKYTEL</sequence>
<dbReference type="PIRSF" id="PIRSF029826">
    <property type="entry name" value="UCP029826_pph"/>
    <property type="match status" value="1"/>
</dbReference>
<dbReference type="SUPFAM" id="SSF101386">
    <property type="entry name" value="all-alpha NTP pyrophosphatases"/>
    <property type="match status" value="1"/>
</dbReference>
<reference evidence="1 2" key="1">
    <citation type="submission" date="2016-05" db="EMBL/GenBank/DDBJ databases">
        <title>Microbial solvent formation.</title>
        <authorList>
            <person name="Poehlein A."/>
            <person name="Montoya Solano J.D."/>
            <person name="Flitsch S."/>
            <person name="Krabben P."/>
            <person name="Duerre P."/>
            <person name="Daniel R."/>
        </authorList>
    </citation>
    <scope>NUCLEOTIDE SEQUENCE [LARGE SCALE GENOMIC DNA]</scope>
    <source>
        <strain evidence="1 2">DSM 53</strain>
    </source>
</reference>
<gene>
    <name evidence="1" type="ORF">CLBCK_00420</name>
</gene>
<dbReference type="PANTHER" id="PTHR46523:SF1">
    <property type="entry name" value="DCTP PYROPHOSPHATASE 1"/>
    <property type="match status" value="1"/>
</dbReference>
<evidence type="ECO:0000313" key="2">
    <source>
        <dbReference type="Proteomes" id="UP000190973"/>
    </source>
</evidence>
<protein>
    <submittedName>
        <fullName evidence="1">MazG-like family protein</fullName>
    </submittedName>
</protein>
<organism evidence="1 2">
    <name type="scientific">Clostridium beijerinckii</name>
    <name type="common">Clostridium MP</name>
    <dbReference type="NCBI Taxonomy" id="1520"/>
    <lineage>
        <taxon>Bacteria</taxon>
        <taxon>Bacillati</taxon>
        <taxon>Bacillota</taxon>
        <taxon>Clostridia</taxon>
        <taxon>Eubacteriales</taxon>
        <taxon>Clostridiaceae</taxon>
        <taxon>Clostridium</taxon>
    </lineage>
</organism>
<dbReference type="GO" id="GO:0047429">
    <property type="term" value="F:nucleoside triphosphate diphosphatase activity"/>
    <property type="evidence" value="ECO:0007669"/>
    <property type="project" value="InterPro"/>
</dbReference>
<proteinExistence type="predicted"/>
<evidence type="ECO:0000313" key="1">
    <source>
        <dbReference type="EMBL" id="OOM66086.1"/>
    </source>
</evidence>
<dbReference type="EMBL" id="LZZI01000001">
    <property type="protein sequence ID" value="OOM66086.1"/>
    <property type="molecule type" value="Genomic_DNA"/>
</dbReference>
<accession>A0A1S8SKL9</accession>
<dbReference type="PANTHER" id="PTHR46523">
    <property type="entry name" value="DCTP PYROPHOSPHATASE 1"/>
    <property type="match status" value="1"/>
</dbReference>
<dbReference type="InterPro" id="IPR025984">
    <property type="entry name" value="DCTPP"/>
</dbReference>
<dbReference type="Gene3D" id="1.10.287.1080">
    <property type="entry name" value="MazG-like"/>
    <property type="match status" value="1"/>
</dbReference>